<evidence type="ECO:0000313" key="1">
    <source>
        <dbReference type="EMBL" id="GBN22836.1"/>
    </source>
</evidence>
<evidence type="ECO:0008006" key="3">
    <source>
        <dbReference type="Google" id="ProtNLM"/>
    </source>
</evidence>
<organism evidence="1 2">
    <name type="scientific">Araneus ventricosus</name>
    <name type="common">Orbweaver spider</name>
    <name type="synonym">Epeira ventricosa</name>
    <dbReference type="NCBI Taxonomy" id="182803"/>
    <lineage>
        <taxon>Eukaryota</taxon>
        <taxon>Metazoa</taxon>
        <taxon>Ecdysozoa</taxon>
        <taxon>Arthropoda</taxon>
        <taxon>Chelicerata</taxon>
        <taxon>Arachnida</taxon>
        <taxon>Araneae</taxon>
        <taxon>Araneomorphae</taxon>
        <taxon>Entelegynae</taxon>
        <taxon>Araneoidea</taxon>
        <taxon>Araneidae</taxon>
        <taxon>Araneus</taxon>
    </lineage>
</organism>
<keyword evidence="2" id="KW-1185">Reference proteome</keyword>
<dbReference type="OrthoDB" id="6418447at2759"/>
<accession>A0A4Y2MAV0</accession>
<comment type="caution">
    <text evidence="1">The sequence shown here is derived from an EMBL/GenBank/DDBJ whole genome shotgun (WGS) entry which is preliminary data.</text>
</comment>
<gene>
    <name evidence="1" type="ORF">AVEN_153336_1</name>
</gene>
<protein>
    <recommendedName>
        <fullName evidence="3">Transposase Tc1-like domain-containing protein</fullName>
    </recommendedName>
</protein>
<dbReference type="AlphaFoldDB" id="A0A4Y2MAV0"/>
<proteinExistence type="predicted"/>
<evidence type="ECO:0000313" key="2">
    <source>
        <dbReference type="Proteomes" id="UP000499080"/>
    </source>
</evidence>
<dbReference type="EMBL" id="BGPR01006911">
    <property type="protein sequence ID" value="GBN22836.1"/>
    <property type="molecule type" value="Genomic_DNA"/>
</dbReference>
<sequence>MWKMKTDLGTPPHPRLQQIVQEMVLADRRLTVSNVASTLDAGGSQAHHTYHDLLGYRKVSARLEPRQFTFKRKTAKMAISLWRYECGVNDFLFRIIPGDETWVHHFIV</sequence>
<name>A0A4Y2MAV0_ARAVE</name>
<dbReference type="Proteomes" id="UP000499080">
    <property type="component" value="Unassembled WGS sequence"/>
</dbReference>
<reference evidence="1 2" key="1">
    <citation type="journal article" date="2019" name="Sci. Rep.">
        <title>Orb-weaving spider Araneus ventricosus genome elucidates the spidroin gene catalogue.</title>
        <authorList>
            <person name="Kono N."/>
            <person name="Nakamura H."/>
            <person name="Ohtoshi R."/>
            <person name="Moran D.A.P."/>
            <person name="Shinohara A."/>
            <person name="Yoshida Y."/>
            <person name="Fujiwara M."/>
            <person name="Mori M."/>
            <person name="Tomita M."/>
            <person name="Arakawa K."/>
        </authorList>
    </citation>
    <scope>NUCLEOTIDE SEQUENCE [LARGE SCALE GENOMIC DNA]</scope>
</reference>